<dbReference type="Pfam" id="PF02682">
    <property type="entry name" value="CT_C_D"/>
    <property type="match status" value="1"/>
</dbReference>
<feature type="domain" description="Carboxyltransferase" evidence="4">
    <location>
        <begin position="3"/>
        <end position="201"/>
    </location>
</feature>
<dbReference type="PANTHER" id="PTHR34698">
    <property type="entry name" value="5-OXOPROLINASE SUBUNIT B"/>
    <property type="match status" value="1"/>
</dbReference>
<accession>A0A1B1Y5N9</accession>
<name>A0A1B1Y5N9_9FLAO</name>
<dbReference type="InterPro" id="IPR010016">
    <property type="entry name" value="PxpB"/>
</dbReference>
<dbReference type="Gene3D" id="2.40.100.10">
    <property type="entry name" value="Cyclophilin-like"/>
    <property type="match status" value="1"/>
</dbReference>
<protein>
    <recommendedName>
        <fullName evidence="4">Carboxyltransferase domain-containing protein</fullName>
    </recommendedName>
</protein>
<dbReference type="SUPFAM" id="SSF50891">
    <property type="entry name" value="Cyclophilin-like"/>
    <property type="match status" value="1"/>
</dbReference>
<dbReference type="Gene3D" id="3.30.1360.40">
    <property type="match status" value="1"/>
</dbReference>
<keyword evidence="2" id="KW-0378">Hydrolase</keyword>
<evidence type="ECO:0000313" key="6">
    <source>
        <dbReference type="Proteomes" id="UP000092967"/>
    </source>
</evidence>
<dbReference type="EMBL" id="CP014224">
    <property type="protein sequence ID" value="ANW96064.1"/>
    <property type="molecule type" value="Genomic_DNA"/>
</dbReference>
<dbReference type="RefSeq" id="WP_068825810.1">
    <property type="nucleotide sequence ID" value="NZ_CP014224.1"/>
</dbReference>
<dbReference type="KEGG" id="wfu:AXE80_07140"/>
<dbReference type="InterPro" id="IPR029000">
    <property type="entry name" value="Cyclophilin-like_dom_sf"/>
</dbReference>
<evidence type="ECO:0000259" key="4">
    <source>
        <dbReference type="SMART" id="SM00796"/>
    </source>
</evidence>
<dbReference type="InterPro" id="IPR003833">
    <property type="entry name" value="CT_C_D"/>
</dbReference>
<dbReference type="SMART" id="SM00796">
    <property type="entry name" value="AHS1"/>
    <property type="match status" value="1"/>
</dbReference>
<keyword evidence="6" id="KW-1185">Reference proteome</keyword>
<dbReference type="STRING" id="1790137.AXE80_07140"/>
<gene>
    <name evidence="5" type="ORF">AXE80_07140</name>
</gene>
<dbReference type="AlphaFoldDB" id="A0A1B1Y5N9"/>
<dbReference type="GO" id="GO:0005524">
    <property type="term" value="F:ATP binding"/>
    <property type="evidence" value="ECO:0007669"/>
    <property type="project" value="UniProtKB-KW"/>
</dbReference>
<reference evidence="5 6" key="1">
    <citation type="submission" date="2016-02" db="EMBL/GenBank/DDBJ databases">
        <authorList>
            <person name="Wen L."/>
            <person name="He K."/>
            <person name="Yang H."/>
        </authorList>
    </citation>
    <scope>NUCLEOTIDE SEQUENCE [LARGE SCALE GENOMIC DNA]</scope>
    <source>
        <strain evidence="5 6">CZ1127</strain>
    </source>
</reference>
<dbReference type="NCBIfam" id="TIGR00370">
    <property type="entry name" value="5-oxoprolinase subunit PxpB"/>
    <property type="match status" value="1"/>
</dbReference>
<evidence type="ECO:0000256" key="3">
    <source>
        <dbReference type="ARBA" id="ARBA00022840"/>
    </source>
</evidence>
<keyword evidence="1" id="KW-0547">Nucleotide-binding</keyword>
<dbReference type="PANTHER" id="PTHR34698:SF2">
    <property type="entry name" value="5-OXOPROLINASE SUBUNIT B"/>
    <property type="match status" value="1"/>
</dbReference>
<sequence>MQFSVVPYGESAFLIKFKDEISKDIHLKVKACYQQLKNMHIHGVHSLIPAYNSVTIMFHQHEIESTTLKIFLENTPYEIAESELTKNIIEIPVCYEAPYALDMEYVSKHLGLTNKEIIALHTQKPYLVYMLGFAPGFMYLGGLDQRLHTPRKQTPRIQIPAGAVGLADQQTGVYPIVTPGGWQIIGQTPLTLFSKEKPGIVNMGDYVQFVPISVSEFEKIKKQ</sequence>
<dbReference type="Proteomes" id="UP000092967">
    <property type="component" value="Chromosome"/>
</dbReference>
<dbReference type="SUPFAM" id="SSF160467">
    <property type="entry name" value="PH0987 N-terminal domain-like"/>
    <property type="match status" value="1"/>
</dbReference>
<evidence type="ECO:0000256" key="2">
    <source>
        <dbReference type="ARBA" id="ARBA00022801"/>
    </source>
</evidence>
<keyword evidence="3" id="KW-0067">ATP-binding</keyword>
<proteinExistence type="predicted"/>
<dbReference type="OrthoDB" id="9778567at2"/>
<evidence type="ECO:0000256" key="1">
    <source>
        <dbReference type="ARBA" id="ARBA00022741"/>
    </source>
</evidence>
<dbReference type="GO" id="GO:0016787">
    <property type="term" value="F:hydrolase activity"/>
    <property type="evidence" value="ECO:0007669"/>
    <property type="project" value="UniProtKB-KW"/>
</dbReference>
<evidence type="ECO:0000313" key="5">
    <source>
        <dbReference type="EMBL" id="ANW96064.1"/>
    </source>
</evidence>
<organism evidence="5 6">
    <name type="scientific">Wenyingzhuangia fucanilytica</name>
    <dbReference type="NCBI Taxonomy" id="1790137"/>
    <lineage>
        <taxon>Bacteria</taxon>
        <taxon>Pseudomonadati</taxon>
        <taxon>Bacteroidota</taxon>
        <taxon>Flavobacteriia</taxon>
        <taxon>Flavobacteriales</taxon>
        <taxon>Flavobacteriaceae</taxon>
        <taxon>Wenyingzhuangia</taxon>
    </lineage>
</organism>